<dbReference type="Proteomes" id="UP000183120">
    <property type="component" value="Unassembled WGS sequence"/>
</dbReference>
<dbReference type="STRING" id="1805209.AUJ73_01965"/>
<keyword evidence="1" id="KW-1133">Transmembrane helix</keyword>
<proteinExistence type="predicted"/>
<dbReference type="EMBL" id="MNUY01000029">
    <property type="protein sequence ID" value="OIO14652.1"/>
    <property type="molecule type" value="Genomic_DNA"/>
</dbReference>
<protein>
    <submittedName>
        <fullName evidence="2">Uncharacterized protein</fullName>
    </submittedName>
</protein>
<sequence>MELMKKNEYKKILIVLVLLIILLAGIVLIRTQRELSMKKTAETAITVYQEEVVPTPTTYAMPGVYNIELSKKSISIGESVEAKIMFYAKEKVLDGSDVILKFDPEVLTAGDISQKGEYFNHYPREYIDNQKGIIKVSGYTLDLQSPMESPVMLFTIPFTAKNTGKVTLSFDFQKGKTNLTTLIEHQTSRNILGQADPVNLTVE</sequence>
<evidence type="ECO:0000256" key="1">
    <source>
        <dbReference type="SAM" id="Phobius"/>
    </source>
</evidence>
<accession>A0A1J4TR36</accession>
<name>A0A1J4TR36_9BACT</name>
<dbReference type="SUPFAM" id="SSF49384">
    <property type="entry name" value="Carbohydrate-binding domain"/>
    <property type="match status" value="1"/>
</dbReference>
<evidence type="ECO:0000313" key="3">
    <source>
        <dbReference type="Proteomes" id="UP000183120"/>
    </source>
</evidence>
<gene>
    <name evidence="2" type="ORF">AUJ73_01965</name>
</gene>
<dbReference type="GO" id="GO:0030246">
    <property type="term" value="F:carbohydrate binding"/>
    <property type="evidence" value="ECO:0007669"/>
    <property type="project" value="InterPro"/>
</dbReference>
<keyword evidence="1" id="KW-0472">Membrane</keyword>
<dbReference type="AlphaFoldDB" id="A0A1J4TR36"/>
<evidence type="ECO:0000313" key="2">
    <source>
        <dbReference type="EMBL" id="OIO14652.1"/>
    </source>
</evidence>
<keyword evidence="1" id="KW-0812">Transmembrane</keyword>
<dbReference type="Gene3D" id="2.60.40.680">
    <property type="match status" value="1"/>
</dbReference>
<dbReference type="InterPro" id="IPR008965">
    <property type="entry name" value="CBM2/CBM3_carb-bd_dom_sf"/>
</dbReference>
<comment type="caution">
    <text evidence="2">The sequence shown here is derived from an EMBL/GenBank/DDBJ whole genome shotgun (WGS) entry which is preliminary data.</text>
</comment>
<organism evidence="2 3">
    <name type="scientific">Candidatus Gottesmanbacteria bacterium CG1_02_37_22</name>
    <dbReference type="NCBI Taxonomy" id="1805209"/>
    <lineage>
        <taxon>Bacteria</taxon>
        <taxon>Candidatus Gottesmaniibacteriota</taxon>
    </lineage>
</organism>
<dbReference type="CDD" id="cd08547">
    <property type="entry name" value="Type_II_cohesin"/>
    <property type="match status" value="1"/>
</dbReference>
<reference evidence="2 3" key="1">
    <citation type="journal article" date="2016" name="Environ. Microbiol.">
        <title>Genomic resolution of a cold subsurface aquifer community provides metabolic insights for novel microbes adapted to high CO concentrations.</title>
        <authorList>
            <person name="Probst A.J."/>
            <person name="Castelle C.J."/>
            <person name="Singh A."/>
            <person name="Brown C.T."/>
            <person name="Anantharaman K."/>
            <person name="Sharon I."/>
            <person name="Hug L.A."/>
            <person name="Burstein D."/>
            <person name="Emerson J.B."/>
            <person name="Thomas B.C."/>
            <person name="Banfield J.F."/>
        </authorList>
    </citation>
    <scope>NUCLEOTIDE SEQUENCE [LARGE SCALE GENOMIC DNA]</scope>
    <source>
        <strain evidence="2">CG1_02_37_22</strain>
    </source>
</reference>
<feature type="transmembrane region" description="Helical" evidence="1">
    <location>
        <begin position="12"/>
        <end position="29"/>
    </location>
</feature>